<keyword evidence="4" id="KW-1185">Reference proteome</keyword>
<feature type="transmembrane region" description="Helical" evidence="1">
    <location>
        <begin position="162"/>
        <end position="185"/>
    </location>
</feature>
<proteinExistence type="predicted"/>
<organism evidence="3 4">
    <name type="scientific">Meripilus lineatus</name>
    <dbReference type="NCBI Taxonomy" id="2056292"/>
    <lineage>
        <taxon>Eukaryota</taxon>
        <taxon>Fungi</taxon>
        <taxon>Dikarya</taxon>
        <taxon>Basidiomycota</taxon>
        <taxon>Agaricomycotina</taxon>
        <taxon>Agaricomycetes</taxon>
        <taxon>Polyporales</taxon>
        <taxon>Meripilaceae</taxon>
        <taxon>Meripilus</taxon>
    </lineage>
</organism>
<evidence type="ECO:0000313" key="3">
    <source>
        <dbReference type="EMBL" id="KAJ3485492.1"/>
    </source>
</evidence>
<feature type="transmembrane region" description="Helical" evidence="1">
    <location>
        <begin position="233"/>
        <end position="257"/>
    </location>
</feature>
<sequence length="687" mass="77328">MSATFDISSLVGGRTLTDSPDGRHMRLEDAGDGCQSDSGTRVPAFEQECEQLEVGHPSLSMKNTSGWADVSATLHNFDEDKVKSNNENIDTLLVFAGLFSAILTAFIIEACKLLQQDPAEVTIQVLLQISQQLASLGSGAGSLNPSDVAPILPNFAPTTGSIWVNALWFAALVLSLITVSLGMLVKQWLREYLATTCVAPPERSRSSSTPPPIRPAPLLRWADPIHSAINTHIASLVIALVFTWFLFLTVTLVTPLFSPSCPYKTPFINSVYSGFRRLLDRLYHKSRKFRNGPTLPRYRRRIKEVPLFVEESDVSKDASLDPEVLLDAYQTFEDVNIWEMVTRCVDLASPSKSIGMLSALVERKLGSPITHSSYLGRYYSHAELRLLMISLVACMRKSFYNAYSKNDGFILGDREAAGLILLERLLSPFRGCTGADWALSRMGNILLREAFSVPASRSFLAKCIPWRLESAGRVDLPTVINQRVVPEAIQYARNMIDGDRAKATLKRENFKILCFMFTCLGRMTQDSYELLREFSDLTKRVAVVIESFSEPSFTLNPEETFRYHCILDMAMRLHVRVPGAVDREFFSVLHTRSKQLFNLMVTWKGLEGHIQQYRSAQRKDVAVDTPDWEKVLDGGIYTQVDARGQGGYDEEWSYQRLQIDCKHRIEFMLNFIGGPLYSFLNDSKYRL</sequence>
<dbReference type="Pfam" id="PF20153">
    <property type="entry name" value="DUF6535"/>
    <property type="match status" value="1"/>
</dbReference>
<dbReference type="AlphaFoldDB" id="A0AAD5V3Q9"/>
<dbReference type="EMBL" id="JANAWD010000151">
    <property type="protein sequence ID" value="KAJ3485492.1"/>
    <property type="molecule type" value="Genomic_DNA"/>
</dbReference>
<dbReference type="Proteomes" id="UP001212997">
    <property type="component" value="Unassembled WGS sequence"/>
</dbReference>
<comment type="caution">
    <text evidence="3">The sequence shown here is derived from an EMBL/GenBank/DDBJ whole genome shotgun (WGS) entry which is preliminary data.</text>
</comment>
<keyword evidence="1" id="KW-1133">Transmembrane helix</keyword>
<evidence type="ECO:0000256" key="1">
    <source>
        <dbReference type="SAM" id="Phobius"/>
    </source>
</evidence>
<protein>
    <recommendedName>
        <fullName evidence="2">DUF6535 domain-containing protein</fullName>
    </recommendedName>
</protein>
<feature type="domain" description="DUF6535" evidence="2">
    <location>
        <begin position="67"/>
        <end position="204"/>
    </location>
</feature>
<evidence type="ECO:0000259" key="2">
    <source>
        <dbReference type="Pfam" id="PF20153"/>
    </source>
</evidence>
<feature type="transmembrane region" description="Helical" evidence="1">
    <location>
        <begin position="91"/>
        <end position="108"/>
    </location>
</feature>
<keyword evidence="1" id="KW-0812">Transmembrane</keyword>
<evidence type="ECO:0000313" key="4">
    <source>
        <dbReference type="Proteomes" id="UP001212997"/>
    </source>
</evidence>
<reference evidence="3" key="1">
    <citation type="submission" date="2022-07" db="EMBL/GenBank/DDBJ databases">
        <title>Genome Sequence of Physisporinus lineatus.</title>
        <authorList>
            <person name="Buettner E."/>
        </authorList>
    </citation>
    <scope>NUCLEOTIDE SEQUENCE</scope>
    <source>
        <strain evidence="3">VT162</strain>
    </source>
</reference>
<dbReference type="InterPro" id="IPR045338">
    <property type="entry name" value="DUF6535"/>
</dbReference>
<name>A0AAD5V3Q9_9APHY</name>
<keyword evidence="1" id="KW-0472">Membrane</keyword>
<accession>A0AAD5V3Q9</accession>
<gene>
    <name evidence="3" type="ORF">NLI96_g4918</name>
</gene>